<evidence type="ECO:0000256" key="2">
    <source>
        <dbReference type="ARBA" id="ARBA00022803"/>
    </source>
</evidence>
<dbReference type="InterPro" id="IPR052346">
    <property type="entry name" value="O-mannosyl-transferase_TMTC"/>
</dbReference>
<evidence type="ECO:0000313" key="4">
    <source>
        <dbReference type="EMBL" id="TCT29262.1"/>
    </source>
</evidence>
<keyword evidence="5" id="KW-1185">Reference proteome</keyword>
<accession>A0A4R3NKB6</accession>
<organism evidence="4 5">
    <name type="scientific">Martelella mediterranea</name>
    <dbReference type="NCBI Taxonomy" id="293089"/>
    <lineage>
        <taxon>Bacteria</taxon>
        <taxon>Pseudomonadati</taxon>
        <taxon>Pseudomonadota</taxon>
        <taxon>Alphaproteobacteria</taxon>
        <taxon>Hyphomicrobiales</taxon>
        <taxon>Aurantimonadaceae</taxon>
        <taxon>Martelella</taxon>
    </lineage>
</organism>
<dbReference type="RefSeq" id="WP_165972904.1">
    <property type="nucleotide sequence ID" value="NZ_SMAR01000052.1"/>
</dbReference>
<gene>
    <name evidence="4" type="ORF">EDC90_10529</name>
</gene>
<keyword evidence="1" id="KW-0677">Repeat</keyword>
<dbReference type="Proteomes" id="UP000295097">
    <property type="component" value="Unassembled WGS sequence"/>
</dbReference>
<feature type="repeat" description="TPR" evidence="3">
    <location>
        <begin position="102"/>
        <end position="135"/>
    </location>
</feature>
<dbReference type="PROSITE" id="PS50005">
    <property type="entry name" value="TPR"/>
    <property type="match status" value="2"/>
</dbReference>
<proteinExistence type="predicted"/>
<reference evidence="4 5" key="1">
    <citation type="submission" date="2019-03" db="EMBL/GenBank/DDBJ databases">
        <title>Freshwater and sediment microbial communities from various areas in North America, analyzing microbe dynamics in response to fracking.</title>
        <authorList>
            <person name="Lamendella R."/>
        </authorList>
    </citation>
    <scope>NUCLEOTIDE SEQUENCE [LARGE SCALE GENOMIC DNA]</scope>
    <source>
        <strain evidence="4 5">175.2</strain>
    </source>
</reference>
<dbReference type="PANTHER" id="PTHR44227">
    <property type="match status" value="1"/>
</dbReference>
<keyword evidence="2 3" id="KW-0802">TPR repeat</keyword>
<dbReference type="Pfam" id="PF14559">
    <property type="entry name" value="TPR_19"/>
    <property type="match status" value="2"/>
</dbReference>
<dbReference type="EMBL" id="SMAR01000052">
    <property type="protein sequence ID" value="TCT29262.1"/>
    <property type="molecule type" value="Genomic_DNA"/>
</dbReference>
<protein>
    <submittedName>
        <fullName evidence="4">Tetratricopeptide repeat protein</fullName>
    </submittedName>
</protein>
<dbReference type="SUPFAM" id="SSF48452">
    <property type="entry name" value="TPR-like"/>
    <property type="match status" value="1"/>
</dbReference>
<dbReference type="AlphaFoldDB" id="A0A4R3NKB6"/>
<evidence type="ECO:0000256" key="3">
    <source>
        <dbReference type="PROSITE-ProRule" id="PRU00339"/>
    </source>
</evidence>
<name>A0A4R3NKB6_9HYPH</name>
<sequence>MQAQIAVAESNLQSGDYEKGYRILNQVAATNPGSSKTMLALGNAYFADGAYLKARSFYQKALALGEHRQGTLGIARVQIAERDFQGANSTLSPLLKRHSTDYEALNMKGVIYDAQGQHDQAQAIYRQILLQKPDDAKAMNNLALSLMLSGQFEAAEVVETELYHSNKDDPRVRQNLALIMHLRGNEKQASALTEGYLTTSQKKHNFNSLSILK</sequence>
<dbReference type="InterPro" id="IPR019734">
    <property type="entry name" value="TPR_rpt"/>
</dbReference>
<feature type="repeat" description="TPR" evidence="3">
    <location>
        <begin position="35"/>
        <end position="68"/>
    </location>
</feature>
<dbReference type="SMART" id="SM00028">
    <property type="entry name" value="TPR"/>
    <property type="match status" value="3"/>
</dbReference>
<evidence type="ECO:0000256" key="1">
    <source>
        <dbReference type="ARBA" id="ARBA00022737"/>
    </source>
</evidence>
<dbReference type="InterPro" id="IPR011990">
    <property type="entry name" value="TPR-like_helical_dom_sf"/>
</dbReference>
<dbReference type="Gene3D" id="1.25.40.10">
    <property type="entry name" value="Tetratricopeptide repeat domain"/>
    <property type="match status" value="2"/>
</dbReference>
<comment type="caution">
    <text evidence="4">The sequence shown here is derived from an EMBL/GenBank/DDBJ whole genome shotgun (WGS) entry which is preliminary data.</text>
</comment>
<evidence type="ECO:0000313" key="5">
    <source>
        <dbReference type="Proteomes" id="UP000295097"/>
    </source>
</evidence>
<dbReference type="PANTHER" id="PTHR44227:SF3">
    <property type="entry name" value="PROTEIN O-MANNOSYL-TRANSFERASE TMTC4"/>
    <property type="match status" value="1"/>
</dbReference>